<dbReference type="RefSeq" id="WP_302109994.1">
    <property type="nucleotide sequence ID" value="NZ_JAUKTR010000003.1"/>
</dbReference>
<proteinExistence type="inferred from homology"/>
<organism evidence="9 10">
    <name type="scientific">Peiella sedimenti</name>
    <dbReference type="NCBI Taxonomy" id="3061083"/>
    <lineage>
        <taxon>Bacteria</taxon>
        <taxon>Pseudomonadati</taxon>
        <taxon>Pseudomonadota</taxon>
        <taxon>Alphaproteobacteria</taxon>
        <taxon>Caulobacterales</taxon>
        <taxon>Caulobacteraceae</taxon>
        <taxon>Peiella</taxon>
    </lineage>
</organism>
<keyword evidence="4 7" id="KW-0812">Transmembrane</keyword>
<dbReference type="Pfam" id="PF02308">
    <property type="entry name" value="MgtC"/>
    <property type="match status" value="1"/>
</dbReference>
<evidence type="ECO:0000256" key="3">
    <source>
        <dbReference type="ARBA" id="ARBA00022475"/>
    </source>
</evidence>
<feature type="transmembrane region" description="Helical" evidence="7">
    <location>
        <begin position="67"/>
        <end position="85"/>
    </location>
</feature>
<evidence type="ECO:0000256" key="2">
    <source>
        <dbReference type="ARBA" id="ARBA00009298"/>
    </source>
</evidence>
<dbReference type="PANTHER" id="PTHR33778">
    <property type="entry name" value="PROTEIN MGTC"/>
    <property type="match status" value="1"/>
</dbReference>
<evidence type="ECO:0000256" key="1">
    <source>
        <dbReference type="ARBA" id="ARBA00004651"/>
    </source>
</evidence>
<evidence type="ECO:0000313" key="9">
    <source>
        <dbReference type="EMBL" id="MDO1559565.1"/>
    </source>
</evidence>
<protein>
    <recommendedName>
        <fullName evidence="7">Protein MgtC</fullName>
    </recommendedName>
</protein>
<comment type="subcellular location">
    <subcellularLocation>
        <location evidence="7">Cell inner membrane</location>
        <topology evidence="7">Multi-pass membrane protein</topology>
    </subcellularLocation>
    <subcellularLocation>
        <location evidence="1">Cell membrane</location>
        <topology evidence="1">Multi-pass membrane protein</topology>
    </subcellularLocation>
</comment>
<evidence type="ECO:0000256" key="4">
    <source>
        <dbReference type="ARBA" id="ARBA00022692"/>
    </source>
</evidence>
<comment type="similarity">
    <text evidence="2 7">Belongs to the MgtC/SapB family.</text>
</comment>
<gene>
    <name evidence="9" type="ORF">Q0812_09015</name>
</gene>
<evidence type="ECO:0000256" key="6">
    <source>
        <dbReference type="ARBA" id="ARBA00023136"/>
    </source>
</evidence>
<keyword evidence="7" id="KW-0997">Cell inner membrane</keyword>
<sequence length="223" mass="23861">MLLAIAGSIIAGGAIGLEREYRGRPAGFRTHIMVCLAACLLMLAAARQGQWIFTPFPEGNVVADPTRMAHGVLTGIGFLCAGVIFREGFSIHGLTTAASVWTTSAIGLLFGAGLYGLAIFGTVSVIVVLVLLRIIEGYLAAHTMIDVTVWAEPDTAPDRADLEAIMGSCGLKVARLDYALTTKGMVRRRLALRARQTFDIESLAGALRRETRLTAFEISPRDV</sequence>
<name>A0ABT8SN55_9CAUL</name>
<feature type="transmembrane region" description="Helical" evidence="7">
    <location>
        <begin position="26"/>
        <end position="46"/>
    </location>
</feature>
<evidence type="ECO:0000259" key="8">
    <source>
        <dbReference type="Pfam" id="PF02308"/>
    </source>
</evidence>
<dbReference type="PANTHER" id="PTHR33778:SF1">
    <property type="entry name" value="MAGNESIUM TRANSPORTER YHID-RELATED"/>
    <property type="match status" value="1"/>
</dbReference>
<dbReference type="InterPro" id="IPR003416">
    <property type="entry name" value="MgtC/SapB/SrpB/YhiD_fam"/>
</dbReference>
<dbReference type="Proteomes" id="UP001169063">
    <property type="component" value="Unassembled WGS sequence"/>
</dbReference>
<dbReference type="InterPro" id="IPR049177">
    <property type="entry name" value="MgtC_SapB_SrpB_YhiD_N"/>
</dbReference>
<feature type="domain" description="MgtC/SapB/SrpB/YhiD N-terminal" evidence="8">
    <location>
        <begin position="8"/>
        <end position="136"/>
    </location>
</feature>
<evidence type="ECO:0000313" key="10">
    <source>
        <dbReference type="Proteomes" id="UP001169063"/>
    </source>
</evidence>
<keyword evidence="6 7" id="KW-0472">Membrane</keyword>
<feature type="transmembrane region" description="Helical" evidence="7">
    <location>
        <begin position="105"/>
        <end position="132"/>
    </location>
</feature>
<keyword evidence="3" id="KW-1003">Cell membrane</keyword>
<accession>A0ABT8SN55</accession>
<keyword evidence="10" id="KW-1185">Reference proteome</keyword>
<evidence type="ECO:0000256" key="7">
    <source>
        <dbReference type="RuleBase" id="RU365041"/>
    </source>
</evidence>
<reference evidence="9" key="1">
    <citation type="submission" date="2023-07" db="EMBL/GenBank/DDBJ databases">
        <title>Brevundimonas soil sp. nov., isolated from the soil of chemical plant.</title>
        <authorList>
            <person name="Wu N."/>
        </authorList>
    </citation>
    <scope>NUCLEOTIDE SEQUENCE</scope>
    <source>
        <strain evidence="9">XZ-24</strain>
    </source>
</reference>
<dbReference type="PRINTS" id="PR01837">
    <property type="entry name" value="MGTCSAPBPROT"/>
</dbReference>
<dbReference type="EMBL" id="JAUKTR010000003">
    <property type="protein sequence ID" value="MDO1559565.1"/>
    <property type="molecule type" value="Genomic_DNA"/>
</dbReference>
<comment type="caution">
    <text evidence="9">The sequence shown here is derived from an EMBL/GenBank/DDBJ whole genome shotgun (WGS) entry which is preliminary data.</text>
</comment>
<keyword evidence="5 7" id="KW-1133">Transmembrane helix</keyword>
<evidence type="ECO:0000256" key="5">
    <source>
        <dbReference type="ARBA" id="ARBA00022989"/>
    </source>
</evidence>